<dbReference type="Proteomes" id="UP001174196">
    <property type="component" value="Unassembled WGS sequence"/>
</dbReference>
<dbReference type="EMBL" id="JANRHH010000049">
    <property type="protein sequence ID" value="MDN4595074.1"/>
    <property type="molecule type" value="Genomic_DNA"/>
</dbReference>
<name>A0ABT8IQJ6_9BACL</name>
<dbReference type="InterPro" id="IPR029068">
    <property type="entry name" value="Glyas_Bleomycin-R_OHBP_Dase"/>
</dbReference>
<organism evidence="1 2">
    <name type="scientific">Polycladomyces subterraneus</name>
    <dbReference type="NCBI Taxonomy" id="1016997"/>
    <lineage>
        <taxon>Bacteria</taxon>
        <taxon>Bacillati</taxon>
        <taxon>Bacillota</taxon>
        <taxon>Bacilli</taxon>
        <taxon>Bacillales</taxon>
        <taxon>Thermoactinomycetaceae</taxon>
        <taxon>Polycladomyces</taxon>
    </lineage>
</organism>
<proteinExistence type="predicted"/>
<gene>
    <name evidence="1" type="ORF">NWF35_14475</name>
</gene>
<keyword evidence="2" id="KW-1185">Reference proteome</keyword>
<dbReference type="Gene3D" id="3.10.180.10">
    <property type="entry name" value="2,3-Dihydroxybiphenyl 1,2-Dioxygenase, domain 1"/>
    <property type="match status" value="1"/>
</dbReference>
<reference evidence="1" key="1">
    <citation type="submission" date="2022-08" db="EMBL/GenBank/DDBJ databases">
        <title>Polycladomyces zharkentsis sp. nov., a novel thermophilic CMC and starch-degrading bacterium isolated from a geothermal spring in Kazakhstan.</title>
        <authorList>
            <person name="Mashzhan A."/>
            <person name="Kistaubaeva A."/>
            <person name="Javier-Lopez R."/>
            <person name="Birkeland N.-K."/>
        </authorList>
    </citation>
    <scope>NUCLEOTIDE SEQUENCE</scope>
    <source>
        <strain evidence="1">KSR 13</strain>
    </source>
</reference>
<evidence type="ECO:0000313" key="2">
    <source>
        <dbReference type="Proteomes" id="UP001174196"/>
    </source>
</evidence>
<accession>A0ABT8IQJ6</accession>
<comment type="caution">
    <text evidence="1">The sequence shown here is derived from an EMBL/GenBank/DDBJ whole genome shotgun (WGS) entry which is preliminary data.</text>
</comment>
<protein>
    <submittedName>
        <fullName evidence="1">VOC family protein</fullName>
    </submittedName>
</protein>
<sequence length="109" mass="12706">MIHELPLFSKDHILLGMGDVLGLEVTYESDQSVFLKCGEQMIALFTHENHPEGARRLEGAVKGISHLEFRIKRSDKEYWHQKLRDAGYHAYKDNFEDEDGNLFHVVYED</sequence>
<evidence type="ECO:0000313" key="1">
    <source>
        <dbReference type="EMBL" id="MDN4595074.1"/>
    </source>
</evidence>
<dbReference type="RefSeq" id="WP_301240051.1">
    <property type="nucleotide sequence ID" value="NZ_JANRHH010000049.1"/>
</dbReference>
<dbReference type="SUPFAM" id="SSF54593">
    <property type="entry name" value="Glyoxalase/Bleomycin resistance protein/Dihydroxybiphenyl dioxygenase"/>
    <property type="match status" value="1"/>
</dbReference>